<dbReference type="Proteomes" id="UP000184071">
    <property type="component" value="Unassembled WGS sequence"/>
</dbReference>
<keyword evidence="1" id="KW-1133">Transmembrane helix</keyword>
<keyword evidence="1" id="KW-0812">Transmembrane</keyword>
<dbReference type="RefSeq" id="WP_073415439.1">
    <property type="nucleotide sequence ID" value="NZ_FQWC01000003.1"/>
</dbReference>
<dbReference type="STRING" id="370979.SAMN05443663_103276"/>
<keyword evidence="1" id="KW-0472">Membrane</keyword>
<feature type="transmembrane region" description="Helical" evidence="1">
    <location>
        <begin position="7"/>
        <end position="28"/>
    </location>
</feature>
<dbReference type="AlphaFoldDB" id="A0A1M5L585"/>
<keyword evidence="3" id="KW-1185">Reference proteome</keyword>
<dbReference type="OrthoDB" id="1339113at2"/>
<proteinExistence type="predicted"/>
<organism evidence="2 3">
    <name type="scientific">Flavobacterium defluvii</name>
    <dbReference type="NCBI Taxonomy" id="370979"/>
    <lineage>
        <taxon>Bacteria</taxon>
        <taxon>Pseudomonadati</taxon>
        <taxon>Bacteroidota</taxon>
        <taxon>Flavobacteriia</taxon>
        <taxon>Flavobacteriales</taxon>
        <taxon>Flavobacteriaceae</taxon>
        <taxon>Flavobacterium</taxon>
    </lineage>
</organism>
<evidence type="ECO:0000313" key="2">
    <source>
        <dbReference type="EMBL" id="SHG60178.1"/>
    </source>
</evidence>
<evidence type="ECO:0000313" key="3">
    <source>
        <dbReference type="Proteomes" id="UP000184071"/>
    </source>
</evidence>
<sequence>MNKTFKIIIASVSVLVISYLSYFFYGVIRYSHSSDWQTYKQYMWIFKDFAKKDINTNFCFSYVKERDVYNNFDYKDIYNVMVWEFKDLGNAELKKSTIKQNVNLEDVKFESGEILNKGGNLELTIKYGFVFNSAINVNLDNYSKIERTFKGTNYKGFYGSINQMSFSNEKGEHQILSDFTKRLTPALFLFYKAHQSFYVIMIYSKNPFDENIIKILNLE</sequence>
<protein>
    <submittedName>
        <fullName evidence="2">Uncharacterized protein</fullName>
    </submittedName>
</protein>
<dbReference type="EMBL" id="FQWC01000003">
    <property type="protein sequence ID" value="SHG60178.1"/>
    <property type="molecule type" value="Genomic_DNA"/>
</dbReference>
<gene>
    <name evidence="2" type="ORF">SAMN05443663_103276</name>
</gene>
<reference evidence="3" key="1">
    <citation type="submission" date="2016-11" db="EMBL/GenBank/DDBJ databases">
        <authorList>
            <person name="Varghese N."/>
            <person name="Submissions S."/>
        </authorList>
    </citation>
    <scope>NUCLEOTIDE SEQUENCE [LARGE SCALE GENOMIC DNA]</scope>
    <source>
        <strain evidence="3">DSM 17963</strain>
    </source>
</reference>
<evidence type="ECO:0000256" key="1">
    <source>
        <dbReference type="SAM" id="Phobius"/>
    </source>
</evidence>
<accession>A0A1M5L585</accession>
<name>A0A1M5L585_9FLAO</name>